<dbReference type="EMBL" id="BAABEO010000012">
    <property type="protein sequence ID" value="GAA3682836.1"/>
    <property type="molecule type" value="Genomic_DNA"/>
</dbReference>
<feature type="transmembrane region" description="Helical" evidence="1">
    <location>
        <begin position="331"/>
        <end position="350"/>
    </location>
</feature>
<dbReference type="RefSeq" id="WP_345150601.1">
    <property type="nucleotide sequence ID" value="NZ_BAABEO010000012.1"/>
</dbReference>
<feature type="transmembrane region" description="Helical" evidence="1">
    <location>
        <begin position="54"/>
        <end position="79"/>
    </location>
</feature>
<dbReference type="Proteomes" id="UP001500752">
    <property type="component" value="Unassembled WGS sequence"/>
</dbReference>
<keyword evidence="3" id="KW-1185">Reference proteome</keyword>
<feature type="transmembrane region" description="Helical" evidence="1">
    <location>
        <begin position="302"/>
        <end position="319"/>
    </location>
</feature>
<keyword evidence="1" id="KW-0812">Transmembrane</keyword>
<sequence length="523" mass="54270">MVAHLLKLKATLLRNGFRRSPWQLVGVVAGGLYGLFVVAMLCVGLFYLGGTEPGFAATILVLAVSAAVLGWALIPVLATGVDLTLDPARFTTFTVRPWELVAGLLLSGFIGIPGLVTLLLFVGQALAWRQVPAAAVLAVPCGVLAAVLCLALARLTTTAAAALTSSRRFRDVAGVLLIVPLIMLGPVFSLISEGFDDAMAWLPRVAAGLGWTPLGSFAAVPADVAAGAWGTAAARFALSLAYLAAVVVLWKRALEQALETPPQGPRGGKATEGLGTFARFPATPWGAVAARCLLYWRRDPRYAVSILIVPLLPVMMWIGSSQAGSPAIMLWLGPIVAILLAFSISADISYDSTAFALHATSGVRGVHDRLGRMVACAVFALPVVLAAVVLPLVLLGEARLLPGVLGLSLGALASGFGVSSVASARYTYAVPQPGDSPFKNPPGAGMRMVIVQLATMTVMGLLLLPPLALLVAQLMTGNAAFGWAGLVVGPALGAVLLVAGLRLGGRWYDARVPELMQATVLNK</sequence>
<evidence type="ECO:0000256" key="1">
    <source>
        <dbReference type="SAM" id="Phobius"/>
    </source>
</evidence>
<feature type="transmembrane region" description="Helical" evidence="1">
    <location>
        <begin position="232"/>
        <end position="250"/>
    </location>
</feature>
<feature type="transmembrane region" description="Helical" evidence="1">
    <location>
        <begin position="21"/>
        <end position="48"/>
    </location>
</feature>
<feature type="transmembrane region" description="Helical" evidence="1">
    <location>
        <begin position="400"/>
        <end position="428"/>
    </location>
</feature>
<accession>A0ABP7CBV8</accession>
<feature type="transmembrane region" description="Helical" evidence="1">
    <location>
        <begin position="449"/>
        <end position="474"/>
    </location>
</feature>
<feature type="transmembrane region" description="Helical" evidence="1">
    <location>
        <begin position="480"/>
        <end position="501"/>
    </location>
</feature>
<gene>
    <name evidence="2" type="ORF">GCM10023081_21000</name>
</gene>
<feature type="transmembrane region" description="Helical" evidence="1">
    <location>
        <begin position="133"/>
        <end position="152"/>
    </location>
</feature>
<organism evidence="2 3">
    <name type="scientific">Arthrobacter ginkgonis</name>
    <dbReference type="NCBI Taxonomy" id="1630594"/>
    <lineage>
        <taxon>Bacteria</taxon>
        <taxon>Bacillati</taxon>
        <taxon>Actinomycetota</taxon>
        <taxon>Actinomycetes</taxon>
        <taxon>Micrococcales</taxon>
        <taxon>Micrococcaceae</taxon>
        <taxon>Arthrobacter</taxon>
    </lineage>
</organism>
<comment type="caution">
    <text evidence="2">The sequence shown here is derived from an EMBL/GenBank/DDBJ whole genome shotgun (WGS) entry which is preliminary data.</text>
</comment>
<keyword evidence="1" id="KW-1133">Transmembrane helix</keyword>
<feature type="transmembrane region" description="Helical" evidence="1">
    <location>
        <begin position="100"/>
        <end position="127"/>
    </location>
</feature>
<feature type="transmembrane region" description="Helical" evidence="1">
    <location>
        <begin position="172"/>
        <end position="191"/>
    </location>
</feature>
<reference evidence="3" key="1">
    <citation type="journal article" date="2019" name="Int. J. Syst. Evol. Microbiol.">
        <title>The Global Catalogue of Microorganisms (GCM) 10K type strain sequencing project: providing services to taxonomists for standard genome sequencing and annotation.</title>
        <authorList>
            <consortium name="The Broad Institute Genomics Platform"/>
            <consortium name="The Broad Institute Genome Sequencing Center for Infectious Disease"/>
            <person name="Wu L."/>
            <person name="Ma J."/>
        </authorList>
    </citation>
    <scope>NUCLEOTIDE SEQUENCE [LARGE SCALE GENOMIC DNA]</scope>
    <source>
        <strain evidence="3">JCM 30742</strain>
    </source>
</reference>
<proteinExistence type="predicted"/>
<evidence type="ECO:0000313" key="3">
    <source>
        <dbReference type="Proteomes" id="UP001500752"/>
    </source>
</evidence>
<name>A0ABP7CBV8_9MICC</name>
<keyword evidence="1" id="KW-0472">Membrane</keyword>
<evidence type="ECO:0000313" key="2">
    <source>
        <dbReference type="EMBL" id="GAA3682836.1"/>
    </source>
</evidence>
<protein>
    <recommendedName>
        <fullName evidence="4">Transporter</fullName>
    </recommendedName>
</protein>
<feature type="transmembrane region" description="Helical" evidence="1">
    <location>
        <begin position="370"/>
        <end position="394"/>
    </location>
</feature>
<evidence type="ECO:0008006" key="4">
    <source>
        <dbReference type="Google" id="ProtNLM"/>
    </source>
</evidence>